<keyword evidence="7" id="KW-1185">Reference proteome</keyword>
<keyword evidence="1" id="KW-0800">Toxin</keyword>
<feature type="region of interest" description="Disordered" evidence="5">
    <location>
        <begin position="98"/>
        <end position="124"/>
    </location>
</feature>
<name>A0A9P8N4G2_9HYPO</name>
<evidence type="ECO:0000313" key="7">
    <source>
        <dbReference type="Proteomes" id="UP000824596"/>
    </source>
</evidence>
<dbReference type="Proteomes" id="UP000824596">
    <property type="component" value="Unassembled WGS sequence"/>
</dbReference>
<evidence type="ECO:0000256" key="2">
    <source>
        <dbReference type="ARBA" id="ARBA00022729"/>
    </source>
</evidence>
<dbReference type="RefSeq" id="XP_044723152.1">
    <property type="nucleotide sequence ID" value="XM_044862126.1"/>
</dbReference>
<evidence type="ECO:0000256" key="1">
    <source>
        <dbReference type="ARBA" id="ARBA00022656"/>
    </source>
</evidence>
<dbReference type="AlphaFoldDB" id="A0A9P8N4G2"/>
<accession>A0A9P8N4G2</accession>
<comment type="caution">
    <text evidence="6">The sequence shown here is derived from an EMBL/GenBank/DDBJ whole genome shotgun (WGS) entry which is preliminary data.</text>
</comment>
<dbReference type="GO" id="GO:0090729">
    <property type="term" value="F:toxin activity"/>
    <property type="evidence" value="ECO:0007669"/>
    <property type="project" value="UniProtKB-KW"/>
</dbReference>
<feature type="region of interest" description="Disordered" evidence="5">
    <location>
        <begin position="43"/>
        <end position="75"/>
    </location>
</feature>
<dbReference type="EMBL" id="JAIZPD010000003">
    <property type="protein sequence ID" value="KAH0965639.1"/>
    <property type="molecule type" value="Genomic_DNA"/>
</dbReference>
<evidence type="ECO:0000313" key="6">
    <source>
        <dbReference type="EMBL" id="KAH0965639.1"/>
    </source>
</evidence>
<feature type="region of interest" description="Disordered" evidence="5">
    <location>
        <begin position="179"/>
        <end position="250"/>
    </location>
</feature>
<dbReference type="Pfam" id="PF01375">
    <property type="entry name" value="Enterotoxin_a"/>
    <property type="match status" value="1"/>
</dbReference>
<feature type="region of interest" description="Disordered" evidence="5">
    <location>
        <begin position="272"/>
        <end position="294"/>
    </location>
</feature>
<dbReference type="Gene3D" id="3.90.210.10">
    <property type="entry name" value="Heat-Labile Enterotoxin, subunit A"/>
    <property type="match status" value="1"/>
</dbReference>
<evidence type="ECO:0000256" key="3">
    <source>
        <dbReference type="ARBA" id="ARBA00023026"/>
    </source>
</evidence>
<feature type="compositionally biased region" description="Basic and acidic residues" evidence="5">
    <location>
        <begin position="107"/>
        <end position="120"/>
    </location>
</feature>
<proteinExistence type="predicted"/>
<feature type="compositionally biased region" description="Basic residues" evidence="5">
    <location>
        <begin position="213"/>
        <end position="230"/>
    </location>
</feature>
<keyword evidence="2" id="KW-0732">Signal</keyword>
<reference evidence="6" key="1">
    <citation type="submission" date="2021-09" db="EMBL/GenBank/DDBJ databases">
        <title>A high-quality genome of the endoparasitic fungus Hirsutella rhossiliensis with a comparison of Hirsutella genomes reveals transposable elements contributing to genome size variation.</title>
        <authorList>
            <person name="Lin R."/>
            <person name="Jiao Y."/>
            <person name="Sun X."/>
            <person name="Ling J."/>
            <person name="Xie B."/>
            <person name="Cheng X."/>
        </authorList>
    </citation>
    <scope>NUCLEOTIDE SEQUENCE</scope>
    <source>
        <strain evidence="6">HR02</strain>
    </source>
</reference>
<dbReference type="SUPFAM" id="SSF56399">
    <property type="entry name" value="ADP-ribosylation"/>
    <property type="match status" value="1"/>
</dbReference>
<dbReference type="OrthoDB" id="4922995at2759"/>
<dbReference type="InterPro" id="IPR001144">
    <property type="entry name" value="Enterotoxin_A"/>
</dbReference>
<dbReference type="GeneID" id="68352784"/>
<evidence type="ECO:0000256" key="4">
    <source>
        <dbReference type="ARBA" id="ARBA00023157"/>
    </source>
</evidence>
<sequence length="540" mass="58448">MRNTGDDRVDESAWINNPDYDVELYERSEHAARCLVNDEYPSIFENGIPSESDSDSGSDSDSDSEEDNGASKPAYGRAYAAADRFMDSTEGIFELYGAFPPEFRPPQPRDDIPGPDHPVPEDNAIDPVPPANNVAEQVARDLQHYIDLGEEELDRMFPEADQLMREILGELNQGACPSWTDQFGKSKRSDLGVGLRTRDKGKPGGNNCCKILAKVKSKMRKTPRKSKKPPKNQGQKPQMAQDQGQKKPPAPANIVFYGDYLWPEEAEKLRGFLPADTTPPGPTYDVEPSDPAAAPEGEQVDIKWATYLLPTFLTLGAAAKHAAELASQHTKGFNGVVYAVHATPNIVNSGNESAAIGGILWSQVIGWMQQHFQKAFEANKELFRKNDGYDKKFDSYSATVDVPQKFSSSQDLVGFMNKNGVAVGWTGGFPLFQAPQAITAEESKQAKANNKVSAPHEPGTWDKIGGWMKSHIWAVALLPAVAVLNFIPGVGEAADAAELAALCADSVEGIELTEVGGSSLSEAASGLGQLLKGAAKLKVA</sequence>
<keyword evidence="3" id="KW-0843">Virulence</keyword>
<organism evidence="6 7">
    <name type="scientific">Hirsutella rhossiliensis</name>
    <dbReference type="NCBI Taxonomy" id="111463"/>
    <lineage>
        <taxon>Eukaryota</taxon>
        <taxon>Fungi</taxon>
        <taxon>Dikarya</taxon>
        <taxon>Ascomycota</taxon>
        <taxon>Pezizomycotina</taxon>
        <taxon>Sordariomycetes</taxon>
        <taxon>Hypocreomycetidae</taxon>
        <taxon>Hypocreales</taxon>
        <taxon>Ophiocordycipitaceae</taxon>
        <taxon>Hirsutella</taxon>
    </lineage>
</organism>
<gene>
    <name evidence="6" type="ORF">HRG_03655</name>
</gene>
<keyword evidence="4" id="KW-1015">Disulfide bond</keyword>
<protein>
    <submittedName>
        <fullName evidence="6">Heat-labile enterotoxin alpha chain domain-containing protein</fullName>
    </submittedName>
</protein>
<evidence type="ECO:0000256" key="5">
    <source>
        <dbReference type="SAM" id="MobiDB-lite"/>
    </source>
</evidence>
<feature type="compositionally biased region" description="Acidic residues" evidence="5">
    <location>
        <begin position="52"/>
        <end position="68"/>
    </location>
</feature>